<keyword evidence="1" id="KW-0732">Signal</keyword>
<feature type="chain" id="PRO_5036434373" description="Secreted protein" evidence="1">
    <location>
        <begin position="16"/>
        <end position="102"/>
    </location>
</feature>
<evidence type="ECO:0000313" key="2">
    <source>
        <dbReference type="EMBL" id="CAB3245643.1"/>
    </source>
</evidence>
<reference evidence="4 5" key="1">
    <citation type="submission" date="2020-04" db="EMBL/GenBank/DDBJ databases">
        <authorList>
            <person name="Wallbank WR R."/>
            <person name="Pardo Diaz C."/>
            <person name="Kozak K."/>
            <person name="Martin S."/>
            <person name="Jiggins C."/>
            <person name="Moest M."/>
            <person name="Warren A I."/>
            <person name="Byers J.R.P. K."/>
            <person name="Montejo-Kovacevich G."/>
            <person name="Yen C E."/>
        </authorList>
    </citation>
    <scope>NUCLEOTIDE SEQUENCE [LARGE SCALE GENOMIC DNA]</scope>
</reference>
<dbReference type="OrthoDB" id="7369356at2759"/>
<sequence length="102" mass="10919">MIVLTCFALVVCINAKALNNSKVTSTPDKITFLDSTEIKKSQLSPVLKRNVNAQTTSPTVSRSIGDSSKNKLPAIDNRVAIRAGSCPLGYDRVGGFCVPSDY</sequence>
<evidence type="ECO:0000256" key="1">
    <source>
        <dbReference type="SAM" id="SignalP"/>
    </source>
</evidence>
<comment type="caution">
    <text evidence="3">The sequence shown here is derived from an EMBL/GenBank/DDBJ whole genome shotgun (WGS) entry which is preliminary data.</text>
</comment>
<dbReference type="AlphaFoldDB" id="A0A8S1AS51"/>
<accession>A0A8S1AS51</accession>
<evidence type="ECO:0000313" key="5">
    <source>
        <dbReference type="Proteomes" id="UP000494256"/>
    </source>
</evidence>
<proteinExistence type="predicted"/>
<evidence type="ECO:0000313" key="4">
    <source>
        <dbReference type="Proteomes" id="UP000494106"/>
    </source>
</evidence>
<name>A0A8S1AS51_ARCPL</name>
<dbReference type="EMBL" id="CADEBD010000344">
    <property type="protein sequence ID" value="CAB3249297.1"/>
    <property type="molecule type" value="Genomic_DNA"/>
</dbReference>
<protein>
    <recommendedName>
        <fullName evidence="6">Secreted protein</fullName>
    </recommendedName>
</protein>
<dbReference type="Proteomes" id="UP000494106">
    <property type="component" value="Unassembled WGS sequence"/>
</dbReference>
<organism evidence="3 5">
    <name type="scientific">Arctia plantaginis</name>
    <name type="common">Wood tiger moth</name>
    <name type="synonym">Phalaena plantaginis</name>
    <dbReference type="NCBI Taxonomy" id="874455"/>
    <lineage>
        <taxon>Eukaryota</taxon>
        <taxon>Metazoa</taxon>
        <taxon>Ecdysozoa</taxon>
        <taxon>Arthropoda</taxon>
        <taxon>Hexapoda</taxon>
        <taxon>Insecta</taxon>
        <taxon>Pterygota</taxon>
        <taxon>Neoptera</taxon>
        <taxon>Endopterygota</taxon>
        <taxon>Lepidoptera</taxon>
        <taxon>Glossata</taxon>
        <taxon>Ditrysia</taxon>
        <taxon>Noctuoidea</taxon>
        <taxon>Erebidae</taxon>
        <taxon>Arctiinae</taxon>
        <taxon>Arctia</taxon>
    </lineage>
</organism>
<evidence type="ECO:0008006" key="6">
    <source>
        <dbReference type="Google" id="ProtNLM"/>
    </source>
</evidence>
<feature type="signal peptide" evidence="1">
    <location>
        <begin position="1"/>
        <end position="15"/>
    </location>
</feature>
<dbReference type="Proteomes" id="UP000494256">
    <property type="component" value="Unassembled WGS sequence"/>
</dbReference>
<dbReference type="EMBL" id="CADEBC010000525">
    <property type="protein sequence ID" value="CAB3245643.1"/>
    <property type="molecule type" value="Genomic_DNA"/>
</dbReference>
<keyword evidence="4" id="KW-1185">Reference proteome</keyword>
<gene>
    <name evidence="2" type="ORF">APLA_LOCUS10528</name>
    <name evidence="3" type="ORF">APLA_LOCUS12789</name>
</gene>
<evidence type="ECO:0000313" key="3">
    <source>
        <dbReference type="EMBL" id="CAB3249297.1"/>
    </source>
</evidence>